<feature type="domain" description="Gp5/Type VI secretion system Vgr protein OB-fold" evidence="1">
    <location>
        <begin position="19"/>
        <end position="92"/>
    </location>
</feature>
<protein>
    <submittedName>
        <fullName evidence="2">Phage baseplate assembly protein V</fullName>
    </submittedName>
</protein>
<gene>
    <name evidence="2" type="ORF">ACERZ8_09555</name>
</gene>
<dbReference type="Gene3D" id="2.40.50.230">
    <property type="entry name" value="Gp5 N-terminal domain"/>
    <property type="match status" value="1"/>
</dbReference>
<dbReference type="InterPro" id="IPR006531">
    <property type="entry name" value="Gp5/Vgr_OB"/>
</dbReference>
<dbReference type="InterPro" id="IPR037026">
    <property type="entry name" value="Vgr_OB-fold_dom_sf"/>
</dbReference>
<reference evidence="2 3" key="1">
    <citation type="submission" date="2024-08" db="EMBL/GenBank/DDBJ databases">
        <title>Tateyamaria sp. nov., isolated from marine algae.</title>
        <authorList>
            <person name="Choi B.J."/>
            <person name="Kim J.M."/>
            <person name="Lee J.K."/>
            <person name="Choi D.G."/>
            <person name="Bayburt H."/>
            <person name="Baek J.H."/>
            <person name="Han D.M."/>
            <person name="Jeon C.O."/>
        </authorList>
    </citation>
    <scope>NUCLEOTIDE SEQUENCE [LARGE SCALE GENOMIC DNA]</scope>
    <source>
        <strain evidence="2 3">KMU-156</strain>
    </source>
</reference>
<dbReference type="Proteomes" id="UP001627408">
    <property type="component" value="Unassembled WGS sequence"/>
</dbReference>
<evidence type="ECO:0000313" key="2">
    <source>
        <dbReference type="EMBL" id="MFL4470100.1"/>
    </source>
</evidence>
<name>A0ABW8USJ5_9RHOB</name>
<dbReference type="RefSeq" id="WP_407591971.1">
    <property type="nucleotide sequence ID" value="NZ_JBHDIY010000002.1"/>
</dbReference>
<sequence>MNQMADRPGQAQTEFYGKYRGQVVDNTDPQSKGRLLITVPQVLNEVPVWAEPCVPYAGRNIGFYAMPEIGGGVWIEFEAGDPSYPIWTGCFWADGDIPSEDADPSIKFFRMNKATIRIDDSNGEILIENDSGHSITMTTSEITIKSNTVKQEASGSKVTELSASSFKVNNGNLEVL</sequence>
<accession>A0ABW8USJ5</accession>
<dbReference type="Pfam" id="PF04717">
    <property type="entry name" value="Phage_base_V"/>
    <property type="match status" value="1"/>
</dbReference>
<dbReference type="EMBL" id="JBHDIY010000002">
    <property type="protein sequence ID" value="MFL4470100.1"/>
    <property type="molecule type" value="Genomic_DNA"/>
</dbReference>
<dbReference type="SUPFAM" id="SSF69255">
    <property type="entry name" value="gp5 N-terminal domain-like"/>
    <property type="match status" value="1"/>
</dbReference>
<keyword evidence="3" id="KW-1185">Reference proteome</keyword>
<comment type="caution">
    <text evidence="2">The sequence shown here is derived from an EMBL/GenBank/DDBJ whole genome shotgun (WGS) entry which is preliminary data.</text>
</comment>
<proteinExistence type="predicted"/>
<evidence type="ECO:0000313" key="3">
    <source>
        <dbReference type="Proteomes" id="UP001627408"/>
    </source>
</evidence>
<organism evidence="2 3">
    <name type="scientific">Tateyamaria armeniaca</name>
    <dbReference type="NCBI Taxonomy" id="2518930"/>
    <lineage>
        <taxon>Bacteria</taxon>
        <taxon>Pseudomonadati</taxon>
        <taxon>Pseudomonadota</taxon>
        <taxon>Alphaproteobacteria</taxon>
        <taxon>Rhodobacterales</taxon>
        <taxon>Roseobacteraceae</taxon>
        <taxon>Tateyamaria</taxon>
    </lineage>
</organism>
<evidence type="ECO:0000259" key="1">
    <source>
        <dbReference type="Pfam" id="PF04717"/>
    </source>
</evidence>